<keyword evidence="2" id="KW-1185">Reference proteome</keyword>
<dbReference type="EMBL" id="MVOH01000014">
    <property type="protein sequence ID" value="PAU67479.1"/>
    <property type="molecule type" value="Genomic_DNA"/>
</dbReference>
<dbReference type="Proteomes" id="UP000218399">
    <property type="component" value="Unassembled WGS sequence"/>
</dbReference>
<evidence type="ECO:0000313" key="1">
    <source>
        <dbReference type="EMBL" id="PAU67479.1"/>
    </source>
</evidence>
<proteinExistence type="predicted"/>
<dbReference type="RefSeq" id="WP_235607071.1">
    <property type="nucleotide sequence ID" value="NZ_MVOH01000014.1"/>
</dbReference>
<accession>A0A2A2EE51</accession>
<comment type="caution">
    <text evidence="1">The sequence shown here is derived from an EMBL/GenBank/DDBJ whole genome shotgun (WGS) entry which is preliminary data.</text>
</comment>
<protein>
    <submittedName>
        <fullName evidence="1">Uncharacterized protein</fullName>
    </submittedName>
</protein>
<reference evidence="1 2" key="1">
    <citation type="journal article" date="2017" name="ISME J.">
        <title>Unveiling bifidobacterial biogeography across the mammalian branch of the tree of life.</title>
        <authorList>
            <person name="Milani C."/>
            <person name="Mangifesta M."/>
            <person name="Mancabelli L."/>
            <person name="Lugli G.A."/>
            <person name="James K."/>
            <person name="Duranti S."/>
            <person name="Turroni F."/>
            <person name="Ferrario C."/>
            <person name="Ossiprandi M.C."/>
            <person name="van Sinderen D."/>
            <person name="Ventura M."/>
        </authorList>
    </citation>
    <scope>NUCLEOTIDE SEQUENCE [LARGE SCALE GENOMIC DNA]</scope>
    <source>
        <strain evidence="2">Ham19E</strain>
    </source>
</reference>
<gene>
    <name evidence="1" type="ORF">B1526_1202</name>
</gene>
<evidence type="ECO:0000313" key="2">
    <source>
        <dbReference type="Proteomes" id="UP000218399"/>
    </source>
</evidence>
<name>A0A2A2EE51_9BIFI</name>
<organism evidence="1 2">
    <name type="scientific">Bifidobacterium criceti</name>
    <dbReference type="NCBI Taxonomy" id="1960969"/>
    <lineage>
        <taxon>Bacteria</taxon>
        <taxon>Bacillati</taxon>
        <taxon>Actinomycetota</taxon>
        <taxon>Actinomycetes</taxon>
        <taxon>Bifidobacteriales</taxon>
        <taxon>Bifidobacteriaceae</taxon>
        <taxon>Bifidobacterium</taxon>
    </lineage>
</organism>
<sequence>MTTLGFRYHILQNIGVPAPARAHILERAINHWFSTLAWSNWHVPSPLHGVHTRTTVPFMSIGHLHATGIPSSDFREFNIVSVDGKPFYRELIDNEQGINIYDEAIDRLWQTVQLLEITIRASHDAVSIDRERIAIMFGNDTARPVPTLCLDRIPTLQDSLRGFQDALYRSNPFELLLFESPIFTVNDEWFETMRQGADALHTAYRAAATACIPQ</sequence>
<dbReference type="AlphaFoldDB" id="A0A2A2EE51"/>